<keyword evidence="10" id="KW-1185">Reference proteome</keyword>
<evidence type="ECO:0000256" key="4">
    <source>
        <dbReference type="ARBA" id="ARBA00023172"/>
    </source>
</evidence>
<dbReference type="AlphaFoldDB" id="A0A1G9LVD3"/>
<dbReference type="SUPFAM" id="SSF57863">
    <property type="entry name" value="ArfGap/RecO-like zinc finger"/>
    <property type="match status" value="1"/>
</dbReference>
<dbReference type="InterPro" id="IPR012340">
    <property type="entry name" value="NA-bd_OB-fold"/>
</dbReference>
<dbReference type="NCBIfam" id="TIGR00613">
    <property type="entry name" value="reco"/>
    <property type="match status" value="1"/>
</dbReference>
<feature type="domain" description="DNA replication/recombination mediator RecO N-terminal" evidence="8">
    <location>
        <begin position="1"/>
        <end position="78"/>
    </location>
</feature>
<dbReference type="OrthoDB" id="9789152at2"/>
<dbReference type="Gene3D" id="2.40.50.140">
    <property type="entry name" value="Nucleic acid-binding proteins"/>
    <property type="match status" value="1"/>
</dbReference>
<comment type="function">
    <text evidence="7">Involved in DNA repair and RecF pathway recombination.</text>
</comment>
<dbReference type="EMBL" id="FNGV01000002">
    <property type="protein sequence ID" value="SDL65681.1"/>
    <property type="molecule type" value="Genomic_DNA"/>
</dbReference>
<dbReference type="InterPro" id="IPR042242">
    <property type="entry name" value="RecO_C"/>
</dbReference>
<dbReference type="Pfam" id="PF02565">
    <property type="entry name" value="RecO_C"/>
    <property type="match status" value="1"/>
</dbReference>
<dbReference type="RefSeq" id="WP_089886648.1">
    <property type="nucleotide sequence ID" value="NZ_FNGV01000002.1"/>
</dbReference>
<dbReference type="Pfam" id="PF11967">
    <property type="entry name" value="RecO_N"/>
    <property type="match status" value="1"/>
</dbReference>
<evidence type="ECO:0000313" key="9">
    <source>
        <dbReference type="EMBL" id="SDL65681.1"/>
    </source>
</evidence>
<comment type="similarity">
    <text evidence="1 7">Belongs to the RecO family.</text>
</comment>
<keyword evidence="3 7" id="KW-0227">DNA damage</keyword>
<evidence type="ECO:0000259" key="8">
    <source>
        <dbReference type="Pfam" id="PF11967"/>
    </source>
</evidence>
<evidence type="ECO:0000256" key="6">
    <source>
        <dbReference type="ARBA" id="ARBA00033409"/>
    </source>
</evidence>
<name>A0A1G9LVD3_9FLAO</name>
<evidence type="ECO:0000256" key="7">
    <source>
        <dbReference type="HAMAP-Rule" id="MF_00201"/>
    </source>
</evidence>
<dbReference type="STRING" id="192904.SAMN04488514_102241"/>
<dbReference type="HAMAP" id="MF_00201">
    <property type="entry name" value="RecO"/>
    <property type="match status" value="1"/>
</dbReference>
<evidence type="ECO:0000256" key="1">
    <source>
        <dbReference type="ARBA" id="ARBA00007452"/>
    </source>
</evidence>
<dbReference type="Gene3D" id="1.20.1440.120">
    <property type="entry name" value="Recombination protein O, C-terminal domain"/>
    <property type="match status" value="1"/>
</dbReference>
<keyword evidence="4 7" id="KW-0233">DNA recombination</keyword>
<evidence type="ECO:0000256" key="3">
    <source>
        <dbReference type="ARBA" id="ARBA00022763"/>
    </source>
</evidence>
<dbReference type="InterPro" id="IPR003717">
    <property type="entry name" value="RecO"/>
</dbReference>
<evidence type="ECO:0000256" key="2">
    <source>
        <dbReference type="ARBA" id="ARBA00021310"/>
    </source>
</evidence>
<dbReference type="InterPro" id="IPR037278">
    <property type="entry name" value="ARFGAP/RecO"/>
</dbReference>
<proteinExistence type="inferred from homology"/>
<protein>
    <recommendedName>
        <fullName evidence="2 7">DNA repair protein RecO</fullName>
    </recommendedName>
    <alternativeName>
        <fullName evidence="6 7">Recombination protein O</fullName>
    </alternativeName>
</protein>
<sequence length="239" mass="27753">MQVTTKAIVFSSLKYGDTSLIVKAFTLSDGLKTYLLKGVLASKRGKLKPAYFQPLTQLEIVANHKNKGTLENIREVKVNYHYVTLHTDILKNSLTLFLAEMLGNSIFEEEQNQELFYFLEAALQWLDAHEEISNFHLYFLLRLTKYLGFYPDTSTTDLPYFDIVEGEFVSQLSANLILEKENLVYFKRFLGINFDSIHEIKMKKTDRQNLLKSIVLYYELHLQGFRKPKSLAILNEVFS</sequence>
<organism evidence="9 10">
    <name type="scientific">Kriegella aquimaris</name>
    <dbReference type="NCBI Taxonomy" id="192904"/>
    <lineage>
        <taxon>Bacteria</taxon>
        <taxon>Pseudomonadati</taxon>
        <taxon>Bacteroidota</taxon>
        <taxon>Flavobacteriia</taxon>
        <taxon>Flavobacteriales</taxon>
        <taxon>Flavobacteriaceae</taxon>
        <taxon>Kriegella</taxon>
    </lineage>
</organism>
<dbReference type="PANTHER" id="PTHR33991:SF1">
    <property type="entry name" value="DNA REPAIR PROTEIN RECO"/>
    <property type="match status" value="1"/>
</dbReference>
<accession>A0A1G9LVD3</accession>
<keyword evidence="5 7" id="KW-0234">DNA repair</keyword>
<evidence type="ECO:0000313" key="10">
    <source>
        <dbReference type="Proteomes" id="UP000199440"/>
    </source>
</evidence>
<evidence type="ECO:0000256" key="5">
    <source>
        <dbReference type="ARBA" id="ARBA00023204"/>
    </source>
</evidence>
<dbReference type="InterPro" id="IPR022572">
    <property type="entry name" value="DNA_rep/recomb_RecO_N"/>
</dbReference>
<reference evidence="9 10" key="1">
    <citation type="submission" date="2016-10" db="EMBL/GenBank/DDBJ databases">
        <authorList>
            <person name="de Groot N.N."/>
        </authorList>
    </citation>
    <scope>NUCLEOTIDE SEQUENCE [LARGE SCALE GENOMIC DNA]</scope>
    <source>
        <strain evidence="9 10">DSM 19886</strain>
    </source>
</reference>
<dbReference type="SUPFAM" id="SSF50249">
    <property type="entry name" value="Nucleic acid-binding proteins"/>
    <property type="match status" value="1"/>
</dbReference>
<dbReference type="GO" id="GO:0043590">
    <property type="term" value="C:bacterial nucleoid"/>
    <property type="evidence" value="ECO:0007669"/>
    <property type="project" value="TreeGrafter"/>
</dbReference>
<gene>
    <name evidence="7" type="primary">recO</name>
    <name evidence="9" type="ORF">SAMN04488514_102241</name>
</gene>
<dbReference type="GO" id="GO:0006310">
    <property type="term" value="P:DNA recombination"/>
    <property type="evidence" value="ECO:0007669"/>
    <property type="project" value="UniProtKB-UniRule"/>
</dbReference>
<dbReference type="Proteomes" id="UP000199440">
    <property type="component" value="Unassembled WGS sequence"/>
</dbReference>
<dbReference type="GO" id="GO:0006302">
    <property type="term" value="P:double-strand break repair"/>
    <property type="evidence" value="ECO:0007669"/>
    <property type="project" value="TreeGrafter"/>
</dbReference>
<dbReference type="PANTHER" id="PTHR33991">
    <property type="entry name" value="DNA REPAIR PROTEIN RECO"/>
    <property type="match status" value="1"/>
</dbReference>